<reference evidence="3" key="1">
    <citation type="journal article" date="2015" name="BMC Genomics">
        <title>Genomic and transcriptomic analysis of the endophytic fungus Pestalotiopsis fici reveals its lifestyle and high potential for synthesis of natural products.</title>
        <authorList>
            <person name="Wang X."/>
            <person name="Zhang X."/>
            <person name="Liu L."/>
            <person name="Xiang M."/>
            <person name="Wang W."/>
            <person name="Sun X."/>
            <person name="Che Y."/>
            <person name="Guo L."/>
            <person name="Liu G."/>
            <person name="Guo L."/>
            <person name="Wang C."/>
            <person name="Yin W.B."/>
            <person name="Stadler M."/>
            <person name="Zhang X."/>
            <person name="Liu X."/>
        </authorList>
    </citation>
    <scope>NUCLEOTIDE SEQUENCE [LARGE SCALE GENOMIC DNA]</scope>
    <source>
        <strain evidence="3">W106-1 / CGMCC3.15140</strain>
    </source>
</reference>
<dbReference type="HOGENOM" id="CLU_060605_3_0_1"/>
<dbReference type="InterPro" id="IPR021986">
    <property type="entry name" value="Spherulin4"/>
</dbReference>
<feature type="signal peptide" evidence="1">
    <location>
        <begin position="1"/>
        <end position="19"/>
    </location>
</feature>
<dbReference type="RefSeq" id="XP_007835144.1">
    <property type="nucleotide sequence ID" value="XM_007836953.1"/>
</dbReference>
<feature type="chain" id="PRO_5004835739" description="Spherulin-4" evidence="1">
    <location>
        <begin position="20"/>
        <end position="310"/>
    </location>
</feature>
<evidence type="ECO:0000313" key="2">
    <source>
        <dbReference type="EMBL" id="ETS80843.1"/>
    </source>
</evidence>
<dbReference type="OrthoDB" id="5342184at2759"/>
<dbReference type="OMA" id="HSFYIAQ"/>
<accession>W3X3Y3</accession>
<proteinExistence type="predicted"/>
<protein>
    <recommendedName>
        <fullName evidence="4">Spherulin-4</fullName>
    </recommendedName>
</protein>
<sequence length="310" mass="33054">MRAFAALGVVLAAAHAAHAKTGIILPLYEYPYGDAALADWDSTIAAVSAHPNLDFYIIMNDNSGPPYDPNPPNSNRDFAPYLGSLNSHANVKLIGYIATKYSGKSISDVTAAVDQYAAWETGKGWKDDSYDIHISGIFFDEINTAPDQLSHNLEITRYAKAKFAGLGGPIVLNPGTFVQNGSESLFDVADAIMDIEACYTGVPGRIDFNGYACDPSVSGYSAFTPALLDGLGTDQSRVSKSSILVHDFYDSWSPYQPASESKLKDYVDAIVSKGVHSFYIAQFGYIGNFTLAPASIGNIAGMAASAQGLS</sequence>
<dbReference type="PANTHER" id="PTHR35040:SF9">
    <property type="entry name" value="4-LIKE CELL SURFACE PROTEIN, PUTATIVE (AFU_ORTHOLOGUE AFUA_4G14080)-RELATED"/>
    <property type="match status" value="1"/>
</dbReference>
<keyword evidence="1" id="KW-0732">Signal</keyword>
<dbReference type="PANTHER" id="PTHR35040">
    <property type="match status" value="1"/>
</dbReference>
<name>W3X3Y3_PESFW</name>
<evidence type="ECO:0000313" key="3">
    <source>
        <dbReference type="Proteomes" id="UP000030651"/>
    </source>
</evidence>
<evidence type="ECO:0000256" key="1">
    <source>
        <dbReference type="SAM" id="SignalP"/>
    </source>
</evidence>
<evidence type="ECO:0008006" key="4">
    <source>
        <dbReference type="Google" id="ProtNLM"/>
    </source>
</evidence>
<keyword evidence="3" id="KW-1185">Reference proteome</keyword>
<dbReference type="Pfam" id="PF12138">
    <property type="entry name" value="Spherulin4"/>
    <property type="match status" value="1"/>
</dbReference>
<dbReference type="GeneID" id="19273385"/>
<dbReference type="eggNOG" id="ENOG502RUAB">
    <property type="taxonomic scope" value="Eukaryota"/>
</dbReference>
<dbReference type="KEGG" id="pfy:PFICI_08372"/>
<dbReference type="InParanoid" id="W3X3Y3"/>
<dbReference type="EMBL" id="KI912113">
    <property type="protein sequence ID" value="ETS80843.1"/>
    <property type="molecule type" value="Genomic_DNA"/>
</dbReference>
<gene>
    <name evidence="2" type="ORF">PFICI_08372</name>
</gene>
<dbReference type="AlphaFoldDB" id="W3X3Y3"/>
<organism evidence="2 3">
    <name type="scientific">Pestalotiopsis fici (strain W106-1 / CGMCC3.15140)</name>
    <dbReference type="NCBI Taxonomy" id="1229662"/>
    <lineage>
        <taxon>Eukaryota</taxon>
        <taxon>Fungi</taxon>
        <taxon>Dikarya</taxon>
        <taxon>Ascomycota</taxon>
        <taxon>Pezizomycotina</taxon>
        <taxon>Sordariomycetes</taxon>
        <taxon>Xylariomycetidae</taxon>
        <taxon>Amphisphaeriales</taxon>
        <taxon>Sporocadaceae</taxon>
        <taxon>Pestalotiopsis</taxon>
    </lineage>
</organism>
<dbReference type="Proteomes" id="UP000030651">
    <property type="component" value="Unassembled WGS sequence"/>
</dbReference>